<accession>A0ACC0X7G1</accession>
<comment type="caution">
    <text evidence="1">The sequence shown here is derived from an EMBL/GenBank/DDBJ whole genome shotgun (WGS) entry which is preliminary data.</text>
</comment>
<reference evidence="2" key="1">
    <citation type="journal article" date="2023" name="G3 (Bethesda)">
        <title>Genome assembly and association tests identify interacting loci associated with vigor, precocity, and sex in interspecific pistachio rootstocks.</title>
        <authorList>
            <person name="Palmer W."/>
            <person name="Jacygrad E."/>
            <person name="Sagayaradj S."/>
            <person name="Cavanaugh K."/>
            <person name="Han R."/>
            <person name="Bertier L."/>
            <person name="Beede B."/>
            <person name="Kafkas S."/>
            <person name="Golino D."/>
            <person name="Preece J."/>
            <person name="Michelmore R."/>
        </authorList>
    </citation>
    <scope>NUCLEOTIDE SEQUENCE [LARGE SCALE GENOMIC DNA]</scope>
</reference>
<proteinExistence type="predicted"/>
<name>A0ACC0X7G1_9ROSI</name>
<evidence type="ECO:0000313" key="2">
    <source>
        <dbReference type="Proteomes" id="UP001163603"/>
    </source>
</evidence>
<dbReference type="EMBL" id="CM047749">
    <property type="protein sequence ID" value="KAJ0010394.1"/>
    <property type="molecule type" value="Genomic_DNA"/>
</dbReference>
<evidence type="ECO:0000313" key="1">
    <source>
        <dbReference type="EMBL" id="KAJ0010394.1"/>
    </source>
</evidence>
<organism evidence="1 2">
    <name type="scientific">Pistacia integerrima</name>
    <dbReference type="NCBI Taxonomy" id="434235"/>
    <lineage>
        <taxon>Eukaryota</taxon>
        <taxon>Viridiplantae</taxon>
        <taxon>Streptophyta</taxon>
        <taxon>Embryophyta</taxon>
        <taxon>Tracheophyta</taxon>
        <taxon>Spermatophyta</taxon>
        <taxon>Magnoliopsida</taxon>
        <taxon>eudicotyledons</taxon>
        <taxon>Gunneridae</taxon>
        <taxon>Pentapetalae</taxon>
        <taxon>rosids</taxon>
        <taxon>malvids</taxon>
        <taxon>Sapindales</taxon>
        <taxon>Anacardiaceae</taxon>
        <taxon>Pistacia</taxon>
    </lineage>
</organism>
<gene>
    <name evidence="1" type="ORF">Pint_33919</name>
</gene>
<keyword evidence="2" id="KW-1185">Reference proteome</keyword>
<dbReference type="Proteomes" id="UP001163603">
    <property type="component" value="Chromosome 14"/>
</dbReference>
<sequence>MQIKGRSRRSTKSILQWGSSFVCCSSSVSNMLFFFPPGALTQQLGRIVEDYLQLAKSVLKHVNVEEELCGNSFMERF</sequence>
<protein>
    <submittedName>
        <fullName evidence="1">Uncharacterized protein</fullName>
    </submittedName>
</protein>